<keyword evidence="1" id="KW-0472">Membrane</keyword>
<evidence type="ECO:0000313" key="4">
    <source>
        <dbReference type="Proteomes" id="UP000036923"/>
    </source>
</evidence>
<dbReference type="OrthoDB" id="9776685at2"/>
<proteinExistence type="predicted"/>
<evidence type="ECO:0000256" key="1">
    <source>
        <dbReference type="SAM" id="Phobius"/>
    </source>
</evidence>
<dbReference type="SUPFAM" id="SSF53474">
    <property type="entry name" value="alpha/beta-Hydrolases"/>
    <property type="match status" value="1"/>
</dbReference>
<dbReference type="RefSeq" id="WP_050753821.1">
    <property type="nucleotide sequence ID" value="NZ_JQKC01000049.1"/>
</dbReference>
<dbReference type="InterPro" id="IPR022742">
    <property type="entry name" value="Hydrolase_4"/>
</dbReference>
<keyword evidence="4" id="KW-1185">Reference proteome</keyword>
<keyword evidence="1" id="KW-1133">Transmembrane helix</keyword>
<evidence type="ECO:0000313" key="3">
    <source>
        <dbReference type="EMBL" id="KNY29866.1"/>
    </source>
</evidence>
<dbReference type="InterPro" id="IPR051411">
    <property type="entry name" value="Polyketide_trans_af380"/>
</dbReference>
<dbReference type="AlphaFoldDB" id="A0A0L6JVH8"/>
<dbReference type="Gene3D" id="3.40.50.1820">
    <property type="entry name" value="alpha/beta hydrolase"/>
    <property type="match status" value="1"/>
</dbReference>
<dbReference type="Proteomes" id="UP000036923">
    <property type="component" value="Unassembled WGS sequence"/>
</dbReference>
<dbReference type="Pfam" id="PF12146">
    <property type="entry name" value="Hydrolase_4"/>
    <property type="match status" value="1"/>
</dbReference>
<dbReference type="PANTHER" id="PTHR47751:SF2">
    <property type="entry name" value="DLTD N-TERMINAL DOMAIN PROTEIN (AFU_ORTHOLOGUE AFUA_8G00380)-RELATED"/>
    <property type="match status" value="1"/>
</dbReference>
<feature type="domain" description="Serine aminopeptidase S33" evidence="2">
    <location>
        <begin position="75"/>
        <end position="182"/>
    </location>
</feature>
<dbReference type="STRING" id="398512.Bccel_5143"/>
<comment type="caution">
    <text evidence="3">The sequence shown here is derived from an EMBL/GenBank/DDBJ whole genome shotgun (WGS) entry which is preliminary data.</text>
</comment>
<accession>A0A0L6JVH8</accession>
<dbReference type="EMBL" id="LGTC01000001">
    <property type="protein sequence ID" value="KNY29866.1"/>
    <property type="molecule type" value="Genomic_DNA"/>
</dbReference>
<protein>
    <recommendedName>
        <fullName evidence="2">Serine aminopeptidase S33 domain-containing protein</fullName>
    </recommendedName>
</protein>
<name>A0A0L6JVH8_9FIRM</name>
<feature type="transmembrane region" description="Helical" evidence="1">
    <location>
        <begin position="12"/>
        <end position="36"/>
    </location>
</feature>
<evidence type="ECO:0000259" key="2">
    <source>
        <dbReference type="Pfam" id="PF12146"/>
    </source>
</evidence>
<sequence length="293" mass="32372" precursor="true">MSQNNKKYKKLKIAVLCLIILFLSVYVVIPVGFGYYATLRYEEKLSEPPENFTKISLSTLDQTSLAAWYTSTQNGASIILLHGATGSREGIKGYAEFLKKNGFGVLAFDMRGHGESEGDGVNGYGWNSTDDIMAATEYLSKQSNVKSIGGLGLSLGGEALLGAASTCTQLEAIATDGATYRTIEDYLVLPSRQNIFRSFTTHLMFASAQLFGGTKPPGRLVDSIAKANNTSFLFIAAGRVEKEIEYSNFFVDIAKERAKLWIVDDVEHTEAYTKYSTEYENKIIEFFNKELLK</sequence>
<reference evidence="4" key="1">
    <citation type="submission" date="2015-07" db="EMBL/GenBank/DDBJ databases">
        <title>Near-Complete Genome Sequence of the Cellulolytic Bacterium Bacteroides (Pseudobacteroides) cellulosolvens ATCC 35603.</title>
        <authorList>
            <person name="Dassa B."/>
            <person name="Utturkar S.M."/>
            <person name="Klingeman D.M."/>
            <person name="Hurt R.A."/>
            <person name="Keller M."/>
            <person name="Xu J."/>
            <person name="Reddy Y.H.K."/>
            <person name="Borovok I."/>
            <person name="Grinberg I.R."/>
            <person name="Lamed R."/>
            <person name="Zhivin O."/>
            <person name="Bayer E.A."/>
            <person name="Brown S.D."/>
        </authorList>
    </citation>
    <scope>NUCLEOTIDE SEQUENCE [LARGE SCALE GENOMIC DNA]</scope>
    <source>
        <strain evidence="4">DSM 2933</strain>
    </source>
</reference>
<dbReference type="InterPro" id="IPR029058">
    <property type="entry name" value="AB_hydrolase_fold"/>
</dbReference>
<organism evidence="3 4">
    <name type="scientific">Pseudobacteroides cellulosolvens ATCC 35603 = DSM 2933</name>
    <dbReference type="NCBI Taxonomy" id="398512"/>
    <lineage>
        <taxon>Bacteria</taxon>
        <taxon>Bacillati</taxon>
        <taxon>Bacillota</taxon>
        <taxon>Clostridia</taxon>
        <taxon>Eubacteriales</taxon>
        <taxon>Oscillospiraceae</taxon>
        <taxon>Pseudobacteroides</taxon>
    </lineage>
</organism>
<keyword evidence="1" id="KW-0812">Transmembrane</keyword>
<dbReference type="eggNOG" id="COG1073">
    <property type="taxonomic scope" value="Bacteria"/>
</dbReference>
<dbReference type="PANTHER" id="PTHR47751">
    <property type="entry name" value="SUPERFAMILY HYDROLASE, PUTATIVE (AFU_ORTHOLOGUE AFUA_2G16580)-RELATED"/>
    <property type="match status" value="1"/>
</dbReference>
<gene>
    <name evidence="3" type="ORF">Bccel_5143</name>
</gene>